<gene>
    <name evidence="3" type="ORF">ACFQ1E_00655</name>
</gene>
<keyword evidence="2" id="KW-0812">Transmembrane</keyword>
<evidence type="ECO:0000256" key="2">
    <source>
        <dbReference type="SAM" id="Phobius"/>
    </source>
</evidence>
<proteinExistence type="predicted"/>
<organism evidence="3 4">
    <name type="scientific">Sphingomonas canadensis</name>
    <dbReference type="NCBI Taxonomy" id="1219257"/>
    <lineage>
        <taxon>Bacteria</taxon>
        <taxon>Pseudomonadati</taxon>
        <taxon>Pseudomonadota</taxon>
        <taxon>Alphaproteobacteria</taxon>
        <taxon>Sphingomonadales</taxon>
        <taxon>Sphingomonadaceae</taxon>
        <taxon>Sphingomonas</taxon>
    </lineage>
</organism>
<feature type="transmembrane region" description="Helical" evidence="2">
    <location>
        <begin position="245"/>
        <end position="263"/>
    </location>
</feature>
<keyword evidence="4" id="KW-1185">Reference proteome</keyword>
<reference evidence="4" key="1">
    <citation type="journal article" date="2019" name="Int. J. Syst. Evol. Microbiol.">
        <title>The Global Catalogue of Microorganisms (GCM) 10K type strain sequencing project: providing services to taxonomists for standard genome sequencing and annotation.</title>
        <authorList>
            <consortium name="The Broad Institute Genomics Platform"/>
            <consortium name="The Broad Institute Genome Sequencing Center for Infectious Disease"/>
            <person name="Wu L."/>
            <person name="Ma J."/>
        </authorList>
    </citation>
    <scope>NUCLEOTIDE SEQUENCE [LARGE SCALE GENOMIC DNA]</scope>
    <source>
        <strain evidence="4">CCUG 62982</strain>
    </source>
</reference>
<evidence type="ECO:0000313" key="3">
    <source>
        <dbReference type="EMBL" id="MFD0944840.1"/>
    </source>
</evidence>
<feature type="transmembrane region" description="Helical" evidence="2">
    <location>
        <begin position="153"/>
        <end position="172"/>
    </location>
</feature>
<feature type="transmembrane region" description="Helical" evidence="2">
    <location>
        <begin position="223"/>
        <end position="238"/>
    </location>
</feature>
<protein>
    <recommendedName>
        <fullName evidence="5">AcrB/AcrD/AcrF family protein</fullName>
    </recommendedName>
</protein>
<feature type="transmembrane region" description="Helical" evidence="2">
    <location>
        <begin position="283"/>
        <end position="303"/>
    </location>
</feature>
<dbReference type="EMBL" id="JBHTJG010000001">
    <property type="protein sequence ID" value="MFD0944840.1"/>
    <property type="molecule type" value="Genomic_DNA"/>
</dbReference>
<dbReference type="Proteomes" id="UP001596977">
    <property type="component" value="Unassembled WGS sequence"/>
</dbReference>
<keyword evidence="2" id="KW-1133">Transmembrane helix</keyword>
<keyword evidence="2" id="KW-0472">Membrane</keyword>
<feature type="transmembrane region" description="Helical" evidence="2">
    <location>
        <begin position="100"/>
        <end position="117"/>
    </location>
</feature>
<feature type="transmembrane region" description="Helical" evidence="2">
    <location>
        <begin position="123"/>
        <end position="141"/>
    </location>
</feature>
<feature type="transmembrane region" description="Helical" evidence="2">
    <location>
        <begin position="178"/>
        <end position="195"/>
    </location>
</feature>
<accession>A0ABW3H073</accession>
<feature type="transmembrane region" description="Helical" evidence="2">
    <location>
        <begin position="30"/>
        <end position="47"/>
    </location>
</feature>
<evidence type="ECO:0000256" key="1">
    <source>
        <dbReference type="SAM" id="MobiDB-lite"/>
    </source>
</evidence>
<feature type="transmembrane region" description="Helical" evidence="2">
    <location>
        <begin position="390"/>
        <end position="422"/>
    </location>
</feature>
<sequence length="592" mass="62534">MTAATAPAAAPRADAPSADLSPPAAGRHRIWPLALAIALILTAAWTIKDWAVLSRLWLPDNDDMVRLQQVRDWLGGQGFNDLMQYRFGPPEGASMHWSRIADAALALLLLVLTPLIGTHAAEVAAVIAWPAMLFFAYLLIVARMAGRIGGDGARIPALILAALAFPTISLFLPGRIDHHALQIVLLVLLADMLVVEPTLRRGLAAGAAAALSLAVGLEAAPEIVAAVAAMGLAWIAGGREQDRRMLGFALALGGVTLALLAFARPHVWPEQWCDGFTPASSRGTLVLAGALAALGLAGARLGGWKARTGVAAVLGTIAAAAAWKTSAVCVAGPYGALDPFLQQVWMRNVNEASSLLRQDTFGTAVAYGGLILPGAALAAWMAWREPRWRVFAIFLVLGALASVAQVRVTYIMAGIAVVPFAALLARETTLVRRLALWTLGAGICWNLIAAQLDGVLAKPIVIARAVQKNCVSPDGVAVIAGLPRGTIMAPLDLDSYLLAATPHHVVGSLYHRNNAGNLAMYRFFLSPPDAARHQARAEGINYVAICGGLLHEPGLERYRPGSLAERLQSGAPAPDWLEPVATDSPIQLYRVR</sequence>
<feature type="transmembrane region" description="Helical" evidence="2">
    <location>
        <begin position="434"/>
        <end position="456"/>
    </location>
</feature>
<name>A0ABW3H073_9SPHN</name>
<feature type="transmembrane region" description="Helical" evidence="2">
    <location>
        <begin position="364"/>
        <end position="383"/>
    </location>
</feature>
<feature type="region of interest" description="Disordered" evidence="1">
    <location>
        <begin position="1"/>
        <end position="20"/>
    </location>
</feature>
<feature type="transmembrane region" description="Helical" evidence="2">
    <location>
        <begin position="310"/>
        <end position="336"/>
    </location>
</feature>
<evidence type="ECO:0000313" key="4">
    <source>
        <dbReference type="Proteomes" id="UP001596977"/>
    </source>
</evidence>
<evidence type="ECO:0008006" key="5">
    <source>
        <dbReference type="Google" id="ProtNLM"/>
    </source>
</evidence>
<comment type="caution">
    <text evidence="3">The sequence shown here is derived from an EMBL/GenBank/DDBJ whole genome shotgun (WGS) entry which is preliminary data.</text>
</comment>
<dbReference type="RefSeq" id="WP_264942879.1">
    <property type="nucleotide sequence ID" value="NZ_JAPDRA010000001.1"/>
</dbReference>